<dbReference type="GO" id="GO:0003723">
    <property type="term" value="F:RNA binding"/>
    <property type="evidence" value="ECO:0007669"/>
    <property type="project" value="UniProtKB-UniRule"/>
</dbReference>
<dbReference type="InterPro" id="IPR000241">
    <property type="entry name" value="RlmKL-like_Mtase"/>
</dbReference>
<evidence type="ECO:0000313" key="5">
    <source>
        <dbReference type="EMBL" id="WOC31517.1"/>
    </source>
</evidence>
<keyword evidence="6" id="KW-1185">Reference proteome</keyword>
<organism evidence="5 6">
    <name type="scientific">Caproicibacterium argilliputei</name>
    <dbReference type="NCBI Taxonomy" id="3030016"/>
    <lineage>
        <taxon>Bacteria</taxon>
        <taxon>Bacillati</taxon>
        <taxon>Bacillota</taxon>
        <taxon>Clostridia</taxon>
        <taxon>Eubacteriales</taxon>
        <taxon>Oscillospiraceae</taxon>
        <taxon>Caproicibacterium</taxon>
    </lineage>
</organism>
<dbReference type="GO" id="GO:0008990">
    <property type="term" value="F:rRNA (guanine-N2-)-methyltransferase activity"/>
    <property type="evidence" value="ECO:0007669"/>
    <property type="project" value="TreeGrafter"/>
</dbReference>
<dbReference type="KEGG" id="carl:PXC00_09870"/>
<dbReference type="AlphaFoldDB" id="A0AA97H1P5"/>
<dbReference type="Gene3D" id="3.40.50.150">
    <property type="entry name" value="Vaccinia Virus protein VP39"/>
    <property type="match status" value="1"/>
</dbReference>
<dbReference type="Pfam" id="PF01170">
    <property type="entry name" value="UPF0020"/>
    <property type="match status" value="1"/>
</dbReference>
<dbReference type="InterPro" id="IPR002052">
    <property type="entry name" value="DNA_methylase_N6_adenine_CS"/>
</dbReference>
<keyword evidence="2" id="KW-0808">Transferase</keyword>
<dbReference type="PANTHER" id="PTHR47313">
    <property type="entry name" value="RIBOSOMAL RNA LARGE SUBUNIT METHYLTRANSFERASE K/L"/>
    <property type="match status" value="1"/>
</dbReference>
<dbReference type="RefSeq" id="WP_275846280.1">
    <property type="nucleotide sequence ID" value="NZ_CP135996.1"/>
</dbReference>
<dbReference type="Proteomes" id="UP001300604">
    <property type="component" value="Chromosome"/>
</dbReference>
<dbReference type="Gene3D" id="3.30.2130.30">
    <property type="match status" value="1"/>
</dbReference>
<reference evidence="5" key="2">
    <citation type="submission" date="2024-06" db="EMBL/GenBank/DDBJ databases">
        <title>Caproicibacterium argilliputei sp. nov, a novel caproic acid producing anaerobic bacterium isolated from pit mud.</title>
        <authorList>
            <person name="Xia S."/>
        </authorList>
    </citation>
    <scope>NUCLEOTIDE SEQUENCE</scope>
    <source>
        <strain evidence="5">ZCY20-5</strain>
    </source>
</reference>
<dbReference type="InterPro" id="IPR029063">
    <property type="entry name" value="SAM-dependent_MTases_sf"/>
</dbReference>
<keyword evidence="1 5" id="KW-0489">Methyltransferase</keyword>
<evidence type="ECO:0000256" key="3">
    <source>
        <dbReference type="PROSITE-ProRule" id="PRU00529"/>
    </source>
</evidence>
<dbReference type="PROSITE" id="PS51165">
    <property type="entry name" value="THUMP"/>
    <property type="match status" value="1"/>
</dbReference>
<dbReference type="PANTHER" id="PTHR47313:SF1">
    <property type="entry name" value="RIBOSOMAL RNA LARGE SUBUNIT METHYLTRANSFERASE K_L"/>
    <property type="match status" value="1"/>
</dbReference>
<sequence>MEDFKLAAPCLMGVEGLVAQELREMDARGVEAQNGRVLFDGTPQMLARANLCSRFAERIQVLVGTFPAHTFDQLFEQVKALPWERWIGKNDAFPVKGRSLSSQLHSIPDCQKIIKKAIVERLRQKYRLSWFAESGNLYQVQFLILKDQVSVMLDTSGAGLHKRGYRQNAAEAPIKETLAAALAALSRVRTDANLYDPCCGSGTILIESAMYAMHMAPGLQRRFSAQFWPQVPEDLWKREKDRALSLVLRDAAFQGRGSDIDGAAVDLTLDNARKAGVISHIKAVKADLADFAPDTEHGCVICNPPYGERLLDLKQAEELYRTMGRVFPARRGWNYTVISPDETFEECFGRRADKRRKLYNGMIKCQTYMFYRAAPAAHPNSSADA</sequence>
<proteinExistence type="predicted"/>
<evidence type="ECO:0000256" key="2">
    <source>
        <dbReference type="ARBA" id="ARBA00022679"/>
    </source>
</evidence>
<keyword evidence="3" id="KW-0694">RNA-binding</keyword>
<evidence type="ECO:0000313" key="6">
    <source>
        <dbReference type="Proteomes" id="UP001300604"/>
    </source>
</evidence>
<dbReference type="EMBL" id="CP135996">
    <property type="protein sequence ID" value="WOC31517.1"/>
    <property type="molecule type" value="Genomic_DNA"/>
</dbReference>
<feature type="domain" description="THUMP" evidence="4">
    <location>
        <begin position="45"/>
        <end position="155"/>
    </location>
</feature>
<dbReference type="Pfam" id="PF02926">
    <property type="entry name" value="THUMP"/>
    <property type="match status" value="1"/>
</dbReference>
<dbReference type="InterPro" id="IPR004114">
    <property type="entry name" value="THUMP_dom"/>
</dbReference>
<dbReference type="GO" id="GO:0070043">
    <property type="term" value="F:rRNA (guanine-N7-)-methyltransferase activity"/>
    <property type="evidence" value="ECO:0007669"/>
    <property type="project" value="TreeGrafter"/>
</dbReference>
<dbReference type="SMART" id="SM00981">
    <property type="entry name" value="THUMP"/>
    <property type="match status" value="1"/>
</dbReference>
<evidence type="ECO:0000256" key="1">
    <source>
        <dbReference type="ARBA" id="ARBA00022603"/>
    </source>
</evidence>
<gene>
    <name evidence="5" type="ORF">PXC00_09870</name>
</gene>
<protein>
    <submittedName>
        <fullName evidence="5">Class I SAM-dependent RNA methyltransferase</fullName>
    </submittedName>
</protein>
<dbReference type="InterPro" id="IPR054170">
    <property type="entry name" value="RlmL_1st"/>
</dbReference>
<dbReference type="Pfam" id="PF22020">
    <property type="entry name" value="RlmL_1st"/>
    <property type="match status" value="1"/>
</dbReference>
<reference evidence="5" key="1">
    <citation type="submission" date="2023-09" db="EMBL/GenBank/DDBJ databases">
        <authorList>
            <person name="Zeng C."/>
        </authorList>
    </citation>
    <scope>NUCLEOTIDE SEQUENCE</scope>
    <source>
        <strain evidence="5">ZCY20-5</strain>
    </source>
</reference>
<dbReference type="SUPFAM" id="SSF53335">
    <property type="entry name" value="S-adenosyl-L-methionine-dependent methyltransferases"/>
    <property type="match status" value="1"/>
</dbReference>
<name>A0AA97H1P5_9FIRM</name>
<dbReference type="PROSITE" id="PS00092">
    <property type="entry name" value="N6_MTASE"/>
    <property type="match status" value="1"/>
</dbReference>
<evidence type="ECO:0000259" key="4">
    <source>
        <dbReference type="PROSITE" id="PS51165"/>
    </source>
</evidence>
<dbReference type="CDD" id="cd11715">
    <property type="entry name" value="THUMP_AdoMetMT"/>
    <property type="match status" value="1"/>
</dbReference>
<accession>A0AA97H1P5</accession>